<dbReference type="STRING" id="1122204.SAMN05421781_0966"/>
<dbReference type="InterPro" id="IPR012340">
    <property type="entry name" value="NA-bd_OB-fold"/>
</dbReference>
<dbReference type="EMBL" id="FNNC01000001">
    <property type="protein sequence ID" value="SDW24529.1"/>
    <property type="molecule type" value="Genomic_DNA"/>
</dbReference>
<dbReference type="Gene3D" id="2.40.50.140">
    <property type="entry name" value="Nucleic acid-binding proteins"/>
    <property type="match status" value="1"/>
</dbReference>
<proteinExistence type="predicted"/>
<keyword evidence="3 5" id="KW-1133">Transmembrane helix</keyword>
<dbReference type="InterPro" id="IPR002810">
    <property type="entry name" value="NfeD-like_C"/>
</dbReference>
<name>A0A1H2S0S1_9BACI</name>
<reference evidence="7 8" key="1">
    <citation type="submission" date="2016-10" db="EMBL/GenBank/DDBJ databases">
        <authorList>
            <person name="de Groot N.N."/>
        </authorList>
    </citation>
    <scope>NUCLEOTIDE SEQUENCE [LARGE SCALE GENOMIC DNA]</scope>
    <source>
        <strain evidence="7 8">DSM 23126</strain>
    </source>
</reference>
<feature type="transmembrane region" description="Helical" evidence="5">
    <location>
        <begin position="6"/>
        <end position="26"/>
    </location>
</feature>
<evidence type="ECO:0000256" key="4">
    <source>
        <dbReference type="ARBA" id="ARBA00023136"/>
    </source>
</evidence>
<evidence type="ECO:0000259" key="6">
    <source>
        <dbReference type="Pfam" id="PF01957"/>
    </source>
</evidence>
<dbReference type="Proteomes" id="UP000199488">
    <property type="component" value="Unassembled WGS sequence"/>
</dbReference>
<evidence type="ECO:0000256" key="1">
    <source>
        <dbReference type="ARBA" id="ARBA00004141"/>
    </source>
</evidence>
<accession>A0A1H2S0S1</accession>
<dbReference type="AlphaFoldDB" id="A0A1H2S0S1"/>
<dbReference type="InterPro" id="IPR052165">
    <property type="entry name" value="Membrane_assoc_protease"/>
</dbReference>
<feature type="transmembrane region" description="Helical" evidence="5">
    <location>
        <begin position="100"/>
        <end position="123"/>
    </location>
</feature>
<dbReference type="OrthoDB" id="9806253at2"/>
<feature type="transmembrane region" description="Helical" evidence="5">
    <location>
        <begin position="31"/>
        <end position="47"/>
    </location>
</feature>
<feature type="transmembrane region" description="Helical" evidence="5">
    <location>
        <begin position="53"/>
        <end position="70"/>
    </location>
</feature>
<keyword evidence="2 5" id="KW-0812">Transmembrane</keyword>
<evidence type="ECO:0000256" key="5">
    <source>
        <dbReference type="SAM" id="Phobius"/>
    </source>
</evidence>
<keyword evidence="4 5" id="KW-0472">Membrane</keyword>
<dbReference type="PANTHER" id="PTHR33507:SF3">
    <property type="entry name" value="INNER MEMBRANE PROTEIN YBBJ"/>
    <property type="match status" value="1"/>
</dbReference>
<dbReference type="SUPFAM" id="SSF141322">
    <property type="entry name" value="NfeD domain-like"/>
    <property type="match status" value="1"/>
</dbReference>
<keyword evidence="8" id="KW-1185">Reference proteome</keyword>
<evidence type="ECO:0000256" key="2">
    <source>
        <dbReference type="ARBA" id="ARBA00022692"/>
    </source>
</evidence>
<evidence type="ECO:0000256" key="3">
    <source>
        <dbReference type="ARBA" id="ARBA00022989"/>
    </source>
</evidence>
<organism evidence="7 8">
    <name type="scientific">Marinococcus luteus</name>
    <dbReference type="NCBI Taxonomy" id="1122204"/>
    <lineage>
        <taxon>Bacteria</taxon>
        <taxon>Bacillati</taxon>
        <taxon>Bacillota</taxon>
        <taxon>Bacilli</taxon>
        <taxon>Bacillales</taxon>
        <taxon>Bacillaceae</taxon>
        <taxon>Marinococcus</taxon>
    </lineage>
</organism>
<evidence type="ECO:0000313" key="7">
    <source>
        <dbReference type="EMBL" id="SDW24529.1"/>
    </source>
</evidence>
<gene>
    <name evidence="7" type="ORF">SAMN05421781_0966</name>
</gene>
<comment type="subcellular location">
    <subcellularLocation>
        <location evidence="1">Membrane</location>
        <topology evidence="1">Multi-pass membrane protein</topology>
    </subcellularLocation>
</comment>
<feature type="transmembrane region" description="Helical" evidence="5">
    <location>
        <begin position="77"/>
        <end position="94"/>
    </location>
</feature>
<evidence type="ECO:0000313" key="8">
    <source>
        <dbReference type="Proteomes" id="UP000199488"/>
    </source>
</evidence>
<protein>
    <submittedName>
        <fullName evidence="7">NfeD-like C-terminal, partner-binding</fullName>
    </submittedName>
</protein>
<feature type="domain" description="NfeD-like C-terminal" evidence="6">
    <location>
        <begin position="152"/>
        <end position="207"/>
    </location>
</feature>
<dbReference type="GO" id="GO:0005886">
    <property type="term" value="C:plasma membrane"/>
    <property type="evidence" value="ECO:0007669"/>
    <property type="project" value="TreeGrafter"/>
</dbReference>
<dbReference type="PANTHER" id="PTHR33507">
    <property type="entry name" value="INNER MEMBRANE PROTEIN YBBJ"/>
    <property type="match status" value="1"/>
</dbReference>
<dbReference type="RefSeq" id="WP_091611836.1">
    <property type="nucleotide sequence ID" value="NZ_FNNC01000001.1"/>
</dbReference>
<dbReference type="Pfam" id="PF01957">
    <property type="entry name" value="NfeD"/>
    <property type="match status" value="1"/>
</dbReference>
<sequence length="215" mass="23521">MEWLANPSVGFLVVFLGTMFLISEFLVKSKSLFFILGTAFMVLFFSYHLEGAAGIWVLVLYAAGLGLILLDGKLIGDGTVSIVGLLLMGVSIAVPTPTIIYGILVIFGFLAGAIAAMFFLKVFPRRDLWSKLMLKDSLTSEQGYNSINQTYEGLVGKTGTTVTPFRPTGTIDIEGERYSATSGDQWLNAEEEIEVMSVDGTRIRVKRLETAVKEQ</sequence>